<dbReference type="Pfam" id="PF00112">
    <property type="entry name" value="Peptidase_C1"/>
    <property type="match status" value="1"/>
</dbReference>
<dbReference type="EMBL" id="JBCNJP010000018">
    <property type="protein sequence ID" value="KAK9063355.1"/>
    <property type="molecule type" value="Genomic_DNA"/>
</dbReference>
<reference evidence="2 3" key="1">
    <citation type="submission" date="2024-04" db="EMBL/GenBank/DDBJ databases">
        <title>The reference genome of an endangered Asteraceae, Deinandra increscens subsp. villosa, native to the Central Coast of California.</title>
        <authorList>
            <person name="Guilliams M."/>
            <person name="Hasenstab-Lehman K."/>
            <person name="Meyer R."/>
            <person name="Mcevoy S."/>
        </authorList>
    </citation>
    <scope>NUCLEOTIDE SEQUENCE [LARGE SCALE GENOMIC DNA]</scope>
    <source>
        <tissue evidence="2">Leaf</tissue>
    </source>
</reference>
<name>A0AAP0CUN5_9ASTR</name>
<feature type="domain" description="Peptidase C1A papain C-terminal" evidence="1">
    <location>
        <begin position="175"/>
        <end position="268"/>
    </location>
</feature>
<comment type="caution">
    <text evidence="2">The sequence shown here is derived from an EMBL/GenBank/DDBJ whole genome shotgun (WGS) entry which is preliminary data.</text>
</comment>
<dbReference type="InterPro" id="IPR000668">
    <property type="entry name" value="Peptidase_C1A_C"/>
</dbReference>
<dbReference type="AlphaFoldDB" id="A0AAP0CUN5"/>
<accession>A0AAP0CUN5</accession>
<dbReference type="InterPro" id="IPR038765">
    <property type="entry name" value="Papain-like_cys_pep_sf"/>
</dbReference>
<sequence>MEVVCEGSNERNVISDDDFTTIMGIKNGSGAVLKNSQVSLELLEKFGRMNGVSDKDLYPKKIKDVLKHSKDKDEIKQAFALAAMFYIVCPTARGKFGNTMLVYVQDVTKLAEQPWVTLAMSALKSGIATYKEGKENEKSIGGCVLFLQLYCLCKKGLTVAEIDENTNKNFYIKWMHAYARSNPMEENTKKQLVDNTCRGLKTLSKHLKDKSGTIDKEDTLLTYCPSQLDHVMVVVSYGKRKGQDVWICRNSWGSGWGEDGYVYLPRNSVCPPYPYRYNLASFAYYSIKNGFNDAVTLSMKKQSDLIYRFNYRTM</sequence>
<dbReference type="Gene3D" id="3.90.70.10">
    <property type="entry name" value="Cysteine proteinases"/>
    <property type="match status" value="1"/>
</dbReference>
<dbReference type="Proteomes" id="UP001408789">
    <property type="component" value="Unassembled WGS sequence"/>
</dbReference>
<dbReference type="GO" id="GO:0008234">
    <property type="term" value="F:cysteine-type peptidase activity"/>
    <property type="evidence" value="ECO:0007669"/>
    <property type="project" value="InterPro"/>
</dbReference>
<proteinExistence type="predicted"/>
<keyword evidence="3" id="KW-1185">Reference proteome</keyword>
<dbReference type="SUPFAM" id="SSF54001">
    <property type="entry name" value="Cysteine proteinases"/>
    <property type="match status" value="1"/>
</dbReference>
<gene>
    <name evidence="2" type="ORF">SSX86_017225</name>
</gene>
<organism evidence="2 3">
    <name type="scientific">Deinandra increscens subsp. villosa</name>
    <dbReference type="NCBI Taxonomy" id="3103831"/>
    <lineage>
        <taxon>Eukaryota</taxon>
        <taxon>Viridiplantae</taxon>
        <taxon>Streptophyta</taxon>
        <taxon>Embryophyta</taxon>
        <taxon>Tracheophyta</taxon>
        <taxon>Spermatophyta</taxon>
        <taxon>Magnoliopsida</taxon>
        <taxon>eudicotyledons</taxon>
        <taxon>Gunneridae</taxon>
        <taxon>Pentapetalae</taxon>
        <taxon>asterids</taxon>
        <taxon>campanulids</taxon>
        <taxon>Asterales</taxon>
        <taxon>Asteraceae</taxon>
        <taxon>Asteroideae</taxon>
        <taxon>Heliantheae alliance</taxon>
        <taxon>Madieae</taxon>
        <taxon>Madiinae</taxon>
        <taxon>Deinandra</taxon>
    </lineage>
</organism>
<evidence type="ECO:0000313" key="2">
    <source>
        <dbReference type="EMBL" id="KAK9063355.1"/>
    </source>
</evidence>
<protein>
    <recommendedName>
        <fullName evidence="1">Peptidase C1A papain C-terminal domain-containing protein</fullName>
    </recommendedName>
</protein>
<evidence type="ECO:0000313" key="3">
    <source>
        <dbReference type="Proteomes" id="UP001408789"/>
    </source>
</evidence>
<evidence type="ECO:0000259" key="1">
    <source>
        <dbReference type="Pfam" id="PF00112"/>
    </source>
</evidence>
<dbReference type="GO" id="GO:0006508">
    <property type="term" value="P:proteolysis"/>
    <property type="evidence" value="ECO:0007669"/>
    <property type="project" value="InterPro"/>
</dbReference>